<dbReference type="RefSeq" id="WP_100985810.1">
    <property type="nucleotide sequence ID" value="NZ_CP025096.1"/>
</dbReference>
<organism evidence="2 3">
    <name type="scientific">Spirosoma pollinicola</name>
    <dbReference type="NCBI Taxonomy" id="2057025"/>
    <lineage>
        <taxon>Bacteria</taxon>
        <taxon>Pseudomonadati</taxon>
        <taxon>Bacteroidota</taxon>
        <taxon>Cytophagia</taxon>
        <taxon>Cytophagales</taxon>
        <taxon>Cytophagaceae</taxon>
        <taxon>Spirosoma</taxon>
    </lineage>
</organism>
<name>A0A2K8YS29_9BACT</name>
<dbReference type="KEGG" id="spir:CWM47_00245"/>
<accession>A0A2K8YS29</accession>
<dbReference type="OrthoDB" id="954229at2"/>
<reference evidence="2 3" key="1">
    <citation type="submission" date="2017-11" db="EMBL/GenBank/DDBJ databases">
        <title>Taxonomic description and genome sequences of Spirosoma HA7 sp. nov., isolated from pollen microhabitat of Corylus avellana.</title>
        <authorList>
            <person name="Ambika Manirajan B."/>
            <person name="Suarez C."/>
            <person name="Ratering S."/>
            <person name="Geissler-Plaum R."/>
            <person name="Cardinale M."/>
            <person name="Sylvia S."/>
        </authorList>
    </citation>
    <scope>NUCLEOTIDE SEQUENCE [LARGE SCALE GENOMIC DNA]</scope>
    <source>
        <strain evidence="2 3">HA7</strain>
    </source>
</reference>
<evidence type="ECO:0000313" key="2">
    <source>
        <dbReference type="EMBL" id="AUD00384.1"/>
    </source>
</evidence>
<dbReference type="EMBL" id="CP025096">
    <property type="protein sequence ID" value="AUD00384.1"/>
    <property type="molecule type" value="Genomic_DNA"/>
</dbReference>
<gene>
    <name evidence="2" type="ORF">CWM47_00245</name>
</gene>
<feature type="transmembrane region" description="Helical" evidence="1">
    <location>
        <begin position="124"/>
        <end position="146"/>
    </location>
</feature>
<sequence length="214" mass="24409">MELDEFKVFYQAQFEQVADKSGSDLETMLRKRSRSAIERILRNMLWEVIFALVIVLVLSFLMAVWSSTIFRWAGLGLVVISVVQVVAFTWQYRRLTARLNQATGSVRNYIQEVAAIVDRFVSAYYRYCMSAIPLGAIIGAILGIYMGTTNDRSDPAFSVLPEHPGLPFLVISLVLALGTVLATYFMLRWYIHRLYGRYLDELKNCLSELNSQAN</sequence>
<evidence type="ECO:0000313" key="3">
    <source>
        <dbReference type="Proteomes" id="UP000232883"/>
    </source>
</evidence>
<feature type="transmembrane region" description="Helical" evidence="1">
    <location>
        <begin position="166"/>
        <end position="187"/>
    </location>
</feature>
<protein>
    <submittedName>
        <fullName evidence="2">Uncharacterized protein</fullName>
    </submittedName>
</protein>
<keyword evidence="1" id="KW-0812">Transmembrane</keyword>
<keyword evidence="1" id="KW-1133">Transmembrane helix</keyword>
<keyword evidence="1" id="KW-0472">Membrane</keyword>
<dbReference type="AlphaFoldDB" id="A0A2K8YS29"/>
<feature type="transmembrane region" description="Helical" evidence="1">
    <location>
        <begin position="69"/>
        <end position="90"/>
    </location>
</feature>
<feature type="transmembrane region" description="Helical" evidence="1">
    <location>
        <begin position="40"/>
        <end position="63"/>
    </location>
</feature>
<evidence type="ECO:0000256" key="1">
    <source>
        <dbReference type="SAM" id="Phobius"/>
    </source>
</evidence>
<dbReference type="Proteomes" id="UP000232883">
    <property type="component" value="Chromosome"/>
</dbReference>
<keyword evidence="3" id="KW-1185">Reference proteome</keyword>
<proteinExistence type="predicted"/>